<feature type="region of interest" description="Disordered" evidence="1">
    <location>
        <begin position="18"/>
        <end position="50"/>
    </location>
</feature>
<proteinExistence type="predicted"/>
<evidence type="ECO:0000256" key="1">
    <source>
        <dbReference type="SAM" id="MobiDB-lite"/>
    </source>
</evidence>
<protein>
    <submittedName>
        <fullName evidence="2">Uncharacterized protein</fullName>
    </submittedName>
</protein>
<keyword evidence="3" id="KW-1185">Reference proteome</keyword>
<gene>
    <name evidence="2" type="ORF">C479_12628</name>
</gene>
<dbReference type="Proteomes" id="UP000011560">
    <property type="component" value="Unassembled WGS sequence"/>
</dbReference>
<dbReference type="STRING" id="1227490.C479_12628"/>
<dbReference type="AlphaFoldDB" id="M0BG96"/>
<name>M0BG96_9EURY</name>
<evidence type="ECO:0000313" key="3">
    <source>
        <dbReference type="Proteomes" id="UP000011560"/>
    </source>
</evidence>
<comment type="caution">
    <text evidence="2">The sequence shown here is derived from an EMBL/GenBank/DDBJ whole genome shotgun (WGS) entry which is preliminary data.</text>
</comment>
<evidence type="ECO:0000313" key="2">
    <source>
        <dbReference type="EMBL" id="ELZ08669.1"/>
    </source>
</evidence>
<dbReference type="EMBL" id="AOIQ01000020">
    <property type="protein sequence ID" value="ELZ08669.1"/>
    <property type="molecule type" value="Genomic_DNA"/>
</dbReference>
<dbReference type="PATRIC" id="fig|1227490.4.peg.2570"/>
<sequence>MCSDSDRYPVERHFSVGPLRRIVTDQGDDEPRTPSEGAYGGDDPVPVSAESPRVEVYPGKEVVVDFDPELTFECVSECTWCCQHGVLLYGKDLIELASRANLSETTTDFRGEKFVTREPKAREEHVADDGQACAFLGDDGLCQLHLEDEHDWKPTRCSVFPLAVSREADGLHVGIRESAHDHCEGLGVSERRVIDELQAFLPELLWDLENPDSERVL</sequence>
<accession>M0BG96</accession>
<reference evidence="2 3" key="1">
    <citation type="journal article" date="2014" name="PLoS Genet.">
        <title>Phylogenetically driven sequencing of extremely halophilic archaea reveals strategies for static and dynamic osmo-response.</title>
        <authorList>
            <person name="Becker E.A."/>
            <person name="Seitzer P.M."/>
            <person name="Tritt A."/>
            <person name="Larsen D."/>
            <person name="Krusor M."/>
            <person name="Yao A.I."/>
            <person name="Wu D."/>
            <person name="Madern D."/>
            <person name="Eisen J.A."/>
            <person name="Darling A.E."/>
            <person name="Facciotti M.T."/>
        </authorList>
    </citation>
    <scope>NUCLEOTIDE SEQUENCE [LARGE SCALE GENOMIC DNA]</scope>
    <source>
        <strain evidence="2 3">JCM 14624</strain>
    </source>
</reference>
<organism evidence="2 3">
    <name type="scientific">Halovivax asiaticus JCM 14624</name>
    <dbReference type="NCBI Taxonomy" id="1227490"/>
    <lineage>
        <taxon>Archaea</taxon>
        <taxon>Methanobacteriati</taxon>
        <taxon>Methanobacteriota</taxon>
        <taxon>Stenosarchaea group</taxon>
        <taxon>Halobacteria</taxon>
        <taxon>Halobacteriales</taxon>
        <taxon>Natrialbaceae</taxon>
        <taxon>Halovivax</taxon>
    </lineage>
</organism>